<organism evidence="2 3">
    <name type="scientific">Pediococcus pentosaceus</name>
    <dbReference type="NCBI Taxonomy" id="1255"/>
    <lineage>
        <taxon>Bacteria</taxon>
        <taxon>Bacillati</taxon>
        <taxon>Bacillota</taxon>
        <taxon>Bacilli</taxon>
        <taxon>Lactobacillales</taxon>
        <taxon>Lactobacillaceae</taxon>
        <taxon>Pediococcus</taxon>
    </lineage>
</organism>
<dbReference type="EMBL" id="CP021474">
    <property type="protein sequence ID" value="ARW19814.1"/>
    <property type="molecule type" value="Genomic_DNA"/>
</dbReference>
<evidence type="ECO:0000313" key="2">
    <source>
        <dbReference type="EMBL" id="ARW19814.1"/>
    </source>
</evidence>
<sequence>MALPVDEFQQVVKITAEEWRQYMHGDVLSTTTAGKGWVAVAVDDTVVGPGKLVQGTVKNFYPKGLRMNF</sequence>
<accession>A0A1Y0VQS8</accession>
<dbReference type="Gene3D" id="2.30.130.60">
    <property type="match status" value="1"/>
</dbReference>
<name>A0A1Y0VQS8_PEDPE</name>
<dbReference type="Pfam" id="PF13636">
    <property type="entry name" value="Methyltranf_PUA"/>
    <property type="match status" value="1"/>
</dbReference>
<dbReference type="InterPro" id="IPR027391">
    <property type="entry name" value="Nol1_Nop2_Fmu_2"/>
</dbReference>
<dbReference type="Proteomes" id="UP000196118">
    <property type="component" value="Chromosome"/>
</dbReference>
<feature type="domain" description="rRNA small subunit methyltransferase F RNA-binding PUA-like" evidence="1">
    <location>
        <begin position="19"/>
        <end position="67"/>
    </location>
</feature>
<dbReference type="AlphaFoldDB" id="A0A1Y0VQS8"/>
<evidence type="ECO:0000259" key="1">
    <source>
        <dbReference type="Pfam" id="PF13636"/>
    </source>
</evidence>
<evidence type="ECO:0000313" key="3">
    <source>
        <dbReference type="Proteomes" id="UP000196118"/>
    </source>
</evidence>
<protein>
    <recommendedName>
        <fullName evidence="1">rRNA small subunit methyltransferase F RNA-binding PUA-like domain-containing protein</fullName>
    </recommendedName>
</protein>
<reference evidence="2 3" key="1">
    <citation type="submission" date="2017-05" db="EMBL/GenBank/DDBJ databases">
        <title>Genome sequence of Pediococcus pentosaceus strain SRCM100892.</title>
        <authorList>
            <person name="Cho S.H."/>
        </authorList>
    </citation>
    <scope>NUCLEOTIDE SEQUENCE [LARGE SCALE GENOMIC DNA]</scope>
    <source>
        <strain evidence="2 3">SRCM100892</strain>
    </source>
</reference>
<gene>
    <name evidence="2" type="ORF">S100892_01241</name>
</gene>
<proteinExistence type="predicted"/>